<name>A0ABP3E466_9ACTN</name>
<dbReference type="InterPro" id="IPR015996">
    <property type="entry name" value="UCP028451"/>
</dbReference>
<dbReference type="Proteomes" id="UP001500967">
    <property type="component" value="Unassembled WGS sequence"/>
</dbReference>
<keyword evidence="2" id="KW-1185">Reference proteome</keyword>
<dbReference type="PIRSF" id="PIRSF028451">
    <property type="entry name" value="UCP028451"/>
    <property type="match status" value="1"/>
</dbReference>
<comment type="caution">
    <text evidence="1">The sequence shown here is derived from an EMBL/GenBank/DDBJ whole genome shotgun (WGS) entry which is preliminary data.</text>
</comment>
<proteinExistence type="predicted"/>
<evidence type="ECO:0000313" key="2">
    <source>
        <dbReference type="Proteomes" id="UP001500967"/>
    </source>
</evidence>
<accession>A0ABP3E466</accession>
<dbReference type="PANTHER" id="PTHR36452">
    <property type="entry name" value="CHROMOSOME 12, WHOLE GENOME SHOTGUN SEQUENCE"/>
    <property type="match status" value="1"/>
</dbReference>
<dbReference type="EMBL" id="BAAAGX010000016">
    <property type="protein sequence ID" value="GAA0252117.1"/>
    <property type="molecule type" value="Genomic_DNA"/>
</dbReference>
<protein>
    <submittedName>
        <fullName evidence="1">DUF2461 domain-containing protein</fullName>
    </submittedName>
</protein>
<dbReference type="RefSeq" id="WP_344650531.1">
    <property type="nucleotide sequence ID" value="NZ_BAAAGX010000016.1"/>
</dbReference>
<reference evidence="2" key="1">
    <citation type="journal article" date="2019" name="Int. J. Syst. Evol. Microbiol.">
        <title>The Global Catalogue of Microorganisms (GCM) 10K type strain sequencing project: providing services to taxonomists for standard genome sequencing and annotation.</title>
        <authorList>
            <consortium name="The Broad Institute Genomics Platform"/>
            <consortium name="The Broad Institute Genome Sequencing Center for Infectious Disease"/>
            <person name="Wu L."/>
            <person name="Ma J."/>
        </authorList>
    </citation>
    <scope>NUCLEOTIDE SEQUENCE [LARGE SCALE GENOMIC DNA]</scope>
    <source>
        <strain evidence="2">JCM 10425</strain>
    </source>
</reference>
<sequence length="218" mass="23638">MGEFDGFDAGVTAWFEGLEADNSREYFAAHKAYYEQQVRGQFTALLADLAAELGGETTVFRQHRDVRFSADKSPYKTRTYGVLSGSSLSPAGLFAGVSADGLAAGAGYWRMARDQLARYRAAADDDLAARIADAEGAGLEQWSQGVATAPRGVPRDHPRIALLRLTSITLGRRLPVGGGVGAEEGRAFVRDTWRTASPVVRWLDEHVGPSTEPPPRRR</sequence>
<dbReference type="Pfam" id="PF09365">
    <property type="entry name" value="DUF2461"/>
    <property type="match status" value="1"/>
</dbReference>
<gene>
    <name evidence="1" type="ORF">GCM10009539_41610</name>
</gene>
<evidence type="ECO:0000313" key="1">
    <source>
        <dbReference type="EMBL" id="GAA0252117.1"/>
    </source>
</evidence>
<organism evidence="1 2">
    <name type="scientific">Cryptosporangium japonicum</name>
    <dbReference type="NCBI Taxonomy" id="80872"/>
    <lineage>
        <taxon>Bacteria</taxon>
        <taxon>Bacillati</taxon>
        <taxon>Actinomycetota</taxon>
        <taxon>Actinomycetes</taxon>
        <taxon>Cryptosporangiales</taxon>
        <taxon>Cryptosporangiaceae</taxon>
        <taxon>Cryptosporangium</taxon>
    </lineage>
</organism>
<dbReference type="PANTHER" id="PTHR36452:SF1">
    <property type="entry name" value="DUF2461 DOMAIN-CONTAINING PROTEIN"/>
    <property type="match status" value="1"/>
</dbReference>
<dbReference type="InterPro" id="IPR012808">
    <property type="entry name" value="CHP02453"/>
</dbReference>